<protein>
    <submittedName>
        <fullName evidence="1">Uncharacterized protein</fullName>
    </submittedName>
</protein>
<evidence type="ECO:0000313" key="1">
    <source>
        <dbReference type="EMBL" id="KAF7258110.1"/>
    </source>
</evidence>
<sequence>MLNVSTVGGQPYLQCVFRNYREETNEAEVEVWFDPEILLRDSNTTNAKSAESFVQILLTSSKDTATNQFYQFDFTIKAPVIKTLHDGTVP</sequence>
<dbReference type="AlphaFoldDB" id="A0A8S9YY25"/>
<gene>
    <name evidence="1" type="ORF">EG68_04921</name>
</gene>
<proteinExistence type="predicted"/>
<keyword evidence="2" id="KW-1185">Reference proteome</keyword>
<dbReference type="Proteomes" id="UP000822476">
    <property type="component" value="Unassembled WGS sequence"/>
</dbReference>
<reference evidence="1" key="1">
    <citation type="submission" date="2019-07" db="EMBL/GenBank/DDBJ databases">
        <title>Annotation for the trematode Paragonimus miyazaki's.</title>
        <authorList>
            <person name="Choi Y.-J."/>
        </authorList>
    </citation>
    <scope>NUCLEOTIDE SEQUENCE</scope>
    <source>
        <strain evidence="1">Japan</strain>
    </source>
</reference>
<dbReference type="EMBL" id="JTDE01001937">
    <property type="protein sequence ID" value="KAF7258110.1"/>
    <property type="molecule type" value="Genomic_DNA"/>
</dbReference>
<dbReference type="OrthoDB" id="10348910at2759"/>
<name>A0A8S9YY25_9TREM</name>
<comment type="caution">
    <text evidence="1">The sequence shown here is derived from an EMBL/GenBank/DDBJ whole genome shotgun (WGS) entry which is preliminary data.</text>
</comment>
<accession>A0A8S9YY25</accession>
<evidence type="ECO:0000313" key="2">
    <source>
        <dbReference type="Proteomes" id="UP000822476"/>
    </source>
</evidence>
<organism evidence="1 2">
    <name type="scientific">Paragonimus skrjabini miyazakii</name>
    <dbReference type="NCBI Taxonomy" id="59628"/>
    <lineage>
        <taxon>Eukaryota</taxon>
        <taxon>Metazoa</taxon>
        <taxon>Spiralia</taxon>
        <taxon>Lophotrochozoa</taxon>
        <taxon>Platyhelminthes</taxon>
        <taxon>Trematoda</taxon>
        <taxon>Digenea</taxon>
        <taxon>Plagiorchiida</taxon>
        <taxon>Troglotremata</taxon>
        <taxon>Troglotrematidae</taxon>
        <taxon>Paragonimus</taxon>
    </lineage>
</organism>